<feature type="compositionally biased region" description="Polar residues" evidence="1">
    <location>
        <begin position="263"/>
        <end position="273"/>
    </location>
</feature>
<dbReference type="Proteomes" id="UP001185331">
    <property type="component" value="Unassembled WGS sequence"/>
</dbReference>
<feature type="region of interest" description="Disordered" evidence="1">
    <location>
        <begin position="24"/>
        <end position="55"/>
    </location>
</feature>
<dbReference type="RefSeq" id="WP_309858501.1">
    <property type="nucleotide sequence ID" value="NZ_JAVDQJ010000020.1"/>
</dbReference>
<keyword evidence="2" id="KW-0732">Signal</keyword>
<feature type="compositionally biased region" description="Low complexity" evidence="1">
    <location>
        <begin position="24"/>
        <end position="38"/>
    </location>
</feature>
<feature type="region of interest" description="Disordered" evidence="1">
    <location>
        <begin position="240"/>
        <end position="298"/>
    </location>
</feature>
<dbReference type="EMBL" id="JAVDQK010000022">
    <property type="protein sequence ID" value="MDR6221060.1"/>
    <property type="molecule type" value="Genomic_DNA"/>
</dbReference>
<gene>
    <name evidence="3" type="ORF">J2Y00_004691</name>
</gene>
<sequence>MSTKSISNLLLLMAALAAGTAAAAGNTPAGTNLTNTATVDFEDPDAPGTQSPTVTSNTVTTAVQAKPDFDVIYAGAPASDGTTPTTPISSHDKQNVLPGATVTTPYTILNNGNVGSNTPAATPYSVTVTPYLGGTVLPTGTVVQYYVGATKVYDSSDTAAFPGVINVPADDPLTPADEGQVALEQRVLVPASAPANADFAVSPRGRAGVYAAGTITVTDEPTGDLQYTRVRVYAPQIDVIPPSKDPGNPINPLQTIVVPPSGPTGTPDPNYNPGNPGAPLNPVSPPGTPAGPQDPTVPGYIDPGNPGTSVAQPSTDNQIAYPPADTNAAPDVVTFVNTITNAGLADTVNLFPTDATGNPIGVNNNNGSFTLPGGVTVTFLKADGSPITTFYTDGSGRTYPTAALPAGTPGTPSVTNIRVQVTYPDSNSAPNPAPIVVVVGIDSGNDSGVVADGTSTDTILPPAMQFGDSNGAALGTDNAAVTSTQTVNPLVAPATSTAVSQNTTDRRAVFPMDLVNQGEYADSFTLAKATLSFPNVTGTTSTAPLRYVDASGAELPKDNAGNYVSPVVAPNEEFTVYAIVDVPADALAGTVLVPQKATGNYSTIEALDGDDVIRIAVVNTNPDPLTGNPSSGMDVDKYVTTGSTAPTGVPAEKGTLNVVPGDTLRYAIIAKNNFNAPVKNFVLGDSVGVSTNIFTYASVVSVSATASFAGTVYYKVNGGAWTTVAPAAGTVVTSLQVAVDTDGSNSITAADTIPAAGSVRLDVVVTVK</sequence>
<organism evidence="3 4">
    <name type="scientific">Deinococcus soli</name>
    <name type="common">ex Cha et al. 2016</name>
    <dbReference type="NCBI Taxonomy" id="1309411"/>
    <lineage>
        <taxon>Bacteria</taxon>
        <taxon>Thermotogati</taxon>
        <taxon>Deinococcota</taxon>
        <taxon>Deinococci</taxon>
        <taxon>Deinococcales</taxon>
        <taxon>Deinococcaceae</taxon>
        <taxon>Deinococcus</taxon>
    </lineage>
</organism>
<feature type="signal peptide" evidence="2">
    <location>
        <begin position="1"/>
        <end position="23"/>
    </location>
</feature>
<reference evidence="3" key="1">
    <citation type="submission" date="2023-07" db="EMBL/GenBank/DDBJ databases">
        <title>Sorghum-associated microbial communities from plants grown in Nebraska, USA.</title>
        <authorList>
            <person name="Schachtman D."/>
        </authorList>
    </citation>
    <scope>NUCLEOTIDE SEQUENCE</scope>
    <source>
        <strain evidence="3">BE330</strain>
    </source>
</reference>
<name>A0AAE4BPI1_9DEIO</name>
<evidence type="ECO:0000313" key="4">
    <source>
        <dbReference type="Proteomes" id="UP001185331"/>
    </source>
</evidence>
<dbReference type="AlphaFoldDB" id="A0AAE4BPI1"/>
<accession>A0AAE4BPI1</accession>
<comment type="caution">
    <text evidence="3">The sequence shown here is derived from an EMBL/GenBank/DDBJ whole genome shotgun (WGS) entry which is preliminary data.</text>
</comment>
<feature type="chain" id="PRO_5042043283" evidence="2">
    <location>
        <begin position="24"/>
        <end position="768"/>
    </location>
</feature>
<evidence type="ECO:0000256" key="1">
    <source>
        <dbReference type="SAM" id="MobiDB-lite"/>
    </source>
</evidence>
<evidence type="ECO:0000256" key="2">
    <source>
        <dbReference type="SAM" id="SignalP"/>
    </source>
</evidence>
<evidence type="ECO:0000313" key="3">
    <source>
        <dbReference type="EMBL" id="MDR6221060.1"/>
    </source>
</evidence>
<protein>
    <submittedName>
        <fullName evidence="3">Repeat protein (TIGR01451 family)</fullName>
    </submittedName>
</protein>
<proteinExistence type="predicted"/>